<feature type="signal peptide" evidence="1">
    <location>
        <begin position="1"/>
        <end position="21"/>
    </location>
</feature>
<evidence type="ECO:0008006" key="4">
    <source>
        <dbReference type="Google" id="ProtNLM"/>
    </source>
</evidence>
<evidence type="ECO:0000313" key="3">
    <source>
        <dbReference type="Proteomes" id="UP000831189"/>
    </source>
</evidence>
<dbReference type="EMBL" id="CP096208">
    <property type="protein sequence ID" value="UPQ83518.1"/>
    <property type="molecule type" value="Genomic_DNA"/>
</dbReference>
<evidence type="ECO:0000313" key="2">
    <source>
        <dbReference type="EMBL" id="UPQ83518.1"/>
    </source>
</evidence>
<keyword evidence="3" id="KW-1185">Reference proteome</keyword>
<accession>A0ABY4KUY2</accession>
<protein>
    <recommendedName>
        <fullName evidence="4">Outer membrane lipoprotein SlyB</fullName>
    </recommendedName>
</protein>
<dbReference type="Proteomes" id="UP000831189">
    <property type="component" value="Chromosome"/>
</dbReference>
<gene>
    <name evidence="2" type="ORF">M0M42_03685</name>
</gene>
<organism evidence="2 3">
    <name type="scientific">Pseudomonas knackmussii</name>
    <dbReference type="NCBI Taxonomy" id="65741"/>
    <lineage>
        <taxon>Bacteria</taxon>
        <taxon>Pseudomonadati</taxon>
        <taxon>Pseudomonadota</taxon>
        <taxon>Gammaproteobacteria</taxon>
        <taxon>Pseudomonadales</taxon>
        <taxon>Pseudomonadaceae</taxon>
        <taxon>Pseudomonas</taxon>
    </lineage>
</organism>
<reference evidence="2 3" key="1">
    <citation type="submission" date="2022-04" db="EMBL/GenBank/DDBJ databases">
        <title>Pseudomonas knackmussii B09-2.</title>
        <authorList>
            <person name="Deng Y."/>
        </authorList>
    </citation>
    <scope>NUCLEOTIDE SEQUENCE [LARGE SCALE GENOMIC DNA]</scope>
    <source>
        <strain evidence="2 3">B09-2</strain>
    </source>
</reference>
<proteinExistence type="predicted"/>
<sequence length="117" mass="11781">MKNLVALVTGAILLISTLANADEVVKAREDRVVGGGFGGLSGFMLGAAAGGPIGALVGGGLGYFAGQGVQKAAGLEQTLYVIEAEDGSQSRVRTSDNGFVAGQEIERDGSNLTALNR</sequence>
<evidence type="ECO:0000256" key="1">
    <source>
        <dbReference type="SAM" id="SignalP"/>
    </source>
</evidence>
<keyword evidence="1" id="KW-0732">Signal</keyword>
<feature type="chain" id="PRO_5046250088" description="Outer membrane lipoprotein SlyB" evidence="1">
    <location>
        <begin position="22"/>
        <end position="117"/>
    </location>
</feature>
<name>A0ABY4KUY2_9PSED</name>